<sequence length="569" mass="64480">MDRIQTPVANFQLGDSGVCTECQKLFESIAKAKSMKVQVTVDYYFRSHYESAMAVQESRRNGCKVCTLFIEAYGFEAFEKDSKAPKEAIGSPGPPNVPQIYLDNQKDRWTIGLRLRDKIEYDQMIIFAPSVDRNSVAPIHEIIRPSTSNYLPIAKHWLKECVEKHEHCVKSDRQVPPTRLLYLGGDRIRLIHTAKSPDIQLQYATLSHAWGSIKFFRLCKENLKDLQDCVPEKELTKTFRDAVYITRSLGLEYLWIDSLCIIQDDEQDWLRESGLMSSVYGGSTINIAAADSLDGNGGCLYDEMATITTRKAFRYRLRMADLQDERPWELVPVYLYPHCTSWSHLASRAWALQERLLAPRTLQFSKTDMLWECHEKDACSLFPDGLPQSLCGHYTYREKASLASIWDLVVELYSAAKLTRYSDKSVALSGLAYAVQCETGDEYVAGMWRKDLEAQLLWSVRPHKWEVPRPRPYRAPTWSWAALDSKIFSADTSTGHLYAHIHSVYTQPIGSSSLGQISGGLLTVSCSVLMRGTTTSKDDLDVEDQEEFESQSNAAALNFGGDTTFAKIS</sequence>
<dbReference type="Pfam" id="PF06985">
    <property type="entry name" value="HET"/>
    <property type="match status" value="1"/>
</dbReference>
<comment type="caution">
    <text evidence="2">The sequence shown here is derived from an EMBL/GenBank/DDBJ whole genome shotgun (WGS) entry which is preliminary data.</text>
</comment>
<evidence type="ECO:0000313" key="3">
    <source>
        <dbReference type="Proteomes" id="UP000469559"/>
    </source>
</evidence>
<evidence type="ECO:0000313" key="2">
    <source>
        <dbReference type="EMBL" id="TVY19156.1"/>
    </source>
</evidence>
<organism evidence="2 3">
    <name type="scientific">Lachnellula arida</name>
    <dbReference type="NCBI Taxonomy" id="1316785"/>
    <lineage>
        <taxon>Eukaryota</taxon>
        <taxon>Fungi</taxon>
        <taxon>Dikarya</taxon>
        <taxon>Ascomycota</taxon>
        <taxon>Pezizomycotina</taxon>
        <taxon>Leotiomycetes</taxon>
        <taxon>Helotiales</taxon>
        <taxon>Lachnaceae</taxon>
        <taxon>Lachnellula</taxon>
    </lineage>
</organism>
<gene>
    <name evidence="2" type="ORF">LARI1_G003617</name>
</gene>
<dbReference type="EMBL" id="QGMF01000124">
    <property type="protein sequence ID" value="TVY19156.1"/>
    <property type="molecule type" value="Genomic_DNA"/>
</dbReference>
<dbReference type="PANTHER" id="PTHR33112">
    <property type="entry name" value="DOMAIN PROTEIN, PUTATIVE-RELATED"/>
    <property type="match status" value="1"/>
</dbReference>
<dbReference type="OrthoDB" id="5125733at2759"/>
<dbReference type="Proteomes" id="UP000469559">
    <property type="component" value="Unassembled WGS sequence"/>
</dbReference>
<dbReference type="AlphaFoldDB" id="A0A8T9BID3"/>
<name>A0A8T9BID3_9HELO</name>
<evidence type="ECO:0000259" key="1">
    <source>
        <dbReference type="Pfam" id="PF06985"/>
    </source>
</evidence>
<dbReference type="InterPro" id="IPR010730">
    <property type="entry name" value="HET"/>
</dbReference>
<feature type="domain" description="Heterokaryon incompatibility" evidence="1">
    <location>
        <begin position="203"/>
        <end position="354"/>
    </location>
</feature>
<keyword evidence="3" id="KW-1185">Reference proteome</keyword>
<reference evidence="2 3" key="1">
    <citation type="submission" date="2018-05" db="EMBL/GenBank/DDBJ databases">
        <title>Whole genome sequencing for identification of molecular markers to develop diagnostic detection tools for the regulated plant pathogen Lachnellula willkommii.</title>
        <authorList>
            <person name="Giroux E."/>
            <person name="Bilodeau G."/>
        </authorList>
    </citation>
    <scope>NUCLEOTIDE SEQUENCE [LARGE SCALE GENOMIC DNA]</scope>
    <source>
        <strain evidence="2 3">CBS 203.66</strain>
    </source>
</reference>
<protein>
    <recommendedName>
        <fullName evidence="1">Heterokaryon incompatibility domain-containing protein</fullName>
    </recommendedName>
</protein>
<accession>A0A8T9BID3</accession>
<dbReference type="PANTHER" id="PTHR33112:SF8">
    <property type="entry name" value="HETEROKARYON INCOMPATIBILITY DOMAIN-CONTAINING PROTEIN"/>
    <property type="match status" value="1"/>
</dbReference>
<proteinExistence type="predicted"/>